<dbReference type="InterPro" id="IPR011611">
    <property type="entry name" value="PfkB_dom"/>
</dbReference>
<reference evidence="11 12" key="1">
    <citation type="journal article" date="2015" name="Microbiology (Mosc.)">
        <title>Genomics of the Weissella cibaria species with an examination of its metabolic traits.</title>
        <authorList>
            <person name="Lynch K.M."/>
            <person name="Lucid A."/>
            <person name="Arendt E.K."/>
            <person name="Sleator R.D."/>
            <person name="Lucey B."/>
            <person name="Coffey A."/>
        </authorList>
    </citation>
    <scope>NUCLEOTIDE SEQUENCE [LARGE SCALE GENOMIC DNA]</scope>
    <source>
        <strain evidence="11 12">MG1</strain>
    </source>
</reference>
<evidence type="ECO:0000256" key="7">
    <source>
        <dbReference type="ARBA" id="ARBA00047745"/>
    </source>
</evidence>
<comment type="catalytic activity">
    <reaction evidence="7 9">
        <text>beta-D-fructose 1-phosphate + ATP = beta-D-fructose 1,6-bisphosphate + ADP + H(+)</text>
        <dbReference type="Rhea" id="RHEA:14213"/>
        <dbReference type="ChEBI" id="CHEBI:15378"/>
        <dbReference type="ChEBI" id="CHEBI:30616"/>
        <dbReference type="ChEBI" id="CHEBI:32966"/>
        <dbReference type="ChEBI" id="CHEBI:138881"/>
        <dbReference type="ChEBI" id="CHEBI:456216"/>
        <dbReference type="EC" id="2.7.1.56"/>
    </reaction>
</comment>
<keyword evidence="5 9" id="KW-0418">Kinase</keyword>
<evidence type="ECO:0000256" key="9">
    <source>
        <dbReference type="RuleBase" id="RU369061"/>
    </source>
</evidence>
<gene>
    <name evidence="11" type="primary">lacC</name>
    <name evidence="11" type="ORF">QX99_01703</name>
</gene>
<dbReference type="Pfam" id="PF00294">
    <property type="entry name" value="PfkB"/>
    <property type="match status" value="1"/>
</dbReference>
<dbReference type="UniPathway" id="UPA00704">
    <property type="reaction ID" value="UER00715"/>
</dbReference>
<dbReference type="NCBIfam" id="TIGR03828">
    <property type="entry name" value="pfkB"/>
    <property type="match status" value="1"/>
</dbReference>
<dbReference type="InterPro" id="IPR022463">
    <property type="entry name" value="1-PFruKinase"/>
</dbReference>
<comment type="function">
    <text evidence="9">Catalyzes the ATP-dependent phosphorylation of fructose-l-phosphate to fructose-l,6-bisphosphate.</text>
</comment>
<evidence type="ECO:0000313" key="11">
    <source>
        <dbReference type="EMBL" id="KIU19685.1"/>
    </source>
</evidence>
<dbReference type="GO" id="GO:0005524">
    <property type="term" value="F:ATP binding"/>
    <property type="evidence" value="ECO:0007669"/>
    <property type="project" value="UniProtKB-UniRule"/>
</dbReference>
<dbReference type="EC" id="2.7.1.144" evidence="8"/>
<dbReference type="AlphaFoldDB" id="A0A0D1LGN1"/>
<dbReference type="Gene3D" id="3.40.1190.20">
    <property type="match status" value="1"/>
</dbReference>
<dbReference type="GO" id="GO:0005829">
    <property type="term" value="C:cytosol"/>
    <property type="evidence" value="ECO:0007669"/>
    <property type="project" value="TreeGrafter"/>
</dbReference>
<dbReference type="Proteomes" id="UP000032287">
    <property type="component" value="Unassembled WGS sequence"/>
</dbReference>
<dbReference type="PROSITE" id="PS00584">
    <property type="entry name" value="PFKB_KINASES_2"/>
    <property type="match status" value="1"/>
</dbReference>
<dbReference type="PATRIC" id="fig|137591.25.peg.1677"/>
<dbReference type="NCBIfam" id="TIGR03168">
    <property type="entry name" value="1-PFK"/>
    <property type="match status" value="1"/>
</dbReference>
<dbReference type="eggNOG" id="COG1105">
    <property type="taxonomic scope" value="Bacteria"/>
</dbReference>
<dbReference type="SUPFAM" id="SSF53613">
    <property type="entry name" value="Ribokinase-like"/>
    <property type="match status" value="1"/>
</dbReference>
<evidence type="ECO:0000256" key="1">
    <source>
        <dbReference type="ARBA" id="ARBA00005380"/>
    </source>
</evidence>
<keyword evidence="4 8" id="KW-0547">Nucleotide-binding</keyword>
<dbReference type="InterPro" id="IPR002173">
    <property type="entry name" value="Carboh/pur_kinase_PfkB_CS"/>
</dbReference>
<evidence type="ECO:0000259" key="10">
    <source>
        <dbReference type="Pfam" id="PF00294"/>
    </source>
</evidence>
<dbReference type="PIRSF" id="PIRSF000535">
    <property type="entry name" value="1PFK/6PFK/LacC"/>
    <property type="match status" value="1"/>
</dbReference>
<dbReference type="GO" id="GO:2001059">
    <property type="term" value="P:D-tagatose 6-phosphate catabolic process"/>
    <property type="evidence" value="ECO:0007669"/>
    <property type="project" value="UniProtKB-UniPathway"/>
</dbReference>
<dbReference type="STRING" id="137591.AO080_08375"/>
<comment type="catalytic activity">
    <reaction evidence="8">
        <text>D-tagatofuranose 6-phosphate + ATP = D-tagatofuranose 1,6-bisphosphate + ADP + H(+)</text>
        <dbReference type="Rhea" id="RHEA:12420"/>
        <dbReference type="ChEBI" id="CHEBI:15378"/>
        <dbReference type="ChEBI" id="CHEBI:30616"/>
        <dbReference type="ChEBI" id="CHEBI:58694"/>
        <dbReference type="ChEBI" id="CHEBI:58695"/>
        <dbReference type="ChEBI" id="CHEBI:456216"/>
        <dbReference type="EC" id="2.7.1.144"/>
    </reaction>
</comment>
<evidence type="ECO:0000256" key="2">
    <source>
        <dbReference type="ARBA" id="ARBA00022679"/>
    </source>
</evidence>
<dbReference type="GO" id="GO:0008662">
    <property type="term" value="F:1-phosphofructokinase activity"/>
    <property type="evidence" value="ECO:0007669"/>
    <property type="project" value="UniProtKB-UniRule"/>
</dbReference>
<dbReference type="PANTHER" id="PTHR46566">
    <property type="entry name" value="1-PHOSPHOFRUCTOKINASE-RELATED"/>
    <property type="match status" value="1"/>
</dbReference>
<dbReference type="CDD" id="cd01164">
    <property type="entry name" value="FruK_PfkB_like"/>
    <property type="match status" value="1"/>
</dbReference>
<sequence length="304" mass="32721">MIYTVTLNPSIDYVMAVPDYISGATNRAQTTNAYPGGKGINVSRILEANHINNQAWGFLGGYTGAFIATTLQHLAIKTDFTPIQGTTRINVKLKSRQETEINALGPQITDAEWQTFKQQFSQLQPADTVVFSGSLPSTLPHDAYQQLIQLVVSKQANFIIDTTGDDLKQALALHPLLVKPNRDEVQALFELTDISLNSLKIAGQRLIAGGAQQAIISLGGDGALLFANNHVYFAEPIAGDLQNSVGAGDSMIGGFLAQWTIEEDPVTAFKLGVASATATAFSEDIATQKKIRSVLDHVHITEIG</sequence>
<protein>
    <recommendedName>
        <fullName evidence="8">Tagatose-6-phosphate kinase</fullName>
        <ecNumber evidence="8">2.7.1.144</ecNumber>
    </recommendedName>
</protein>
<dbReference type="PANTHER" id="PTHR46566:SF1">
    <property type="entry name" value="1-PHOSPHOFRUCTOKINASE"/>
    <property type="match status" value="1"/>
</dbReference>
<dbReference type="EMBL" id="JWHU01000034">
    <property type="protein sequence ID" value="KIU19685.1"/>
    <property type="molecule type" value="Genomic_DNA"/>
</dbReference>
<evidence type="ECO:0000256" key="6">
    <source>
        <dbReference type="ARBA" id="ARBA00022840"/>
    </source>
</evidence>
<keyword evidence="2 8" id="KW-0808">Transferase</keyword>
<dbReference type="InterPro" id="IPR029056">
    <property type="entry name" value="Ribokinase-like"/>
</dbReference>
<dbReference type="GO" id="GO:0005988">
    <property type="term" value="P:lactose metabolic process"/>
    <property type="evidence" value="ECO:0007669"/>
    <property type="project" value="UniProtKB-KW"/>
</dbReference>
<keyword evidence="6 8" id="KW-0067">ATP-binding</keyword>
<evidence type="ECO:0000256" key="4">
    <source>
        <dbReference type="ARBA" id="ARBA00022741"/>
    </source>
</evidence>
<evidence type="ECO:0000313" key="12">
    <source>
        <dbReference type="Proteomes" id="UP000032287"/>
    </source>
</evidence>
<dbReference type="RefSeq" id="WP_043711881.1">
    <property type="nucleotide sequence ID" value="NZ_JALOCT010000001.1"/>
</dbReference>
<comment type="pathway">
    <text evidence="8">Carbohydrate metabolism; D-tagatose 6-phosphate degradation; D-glyceraldehyde 3-phosphate and glycerone phosphate from D-tagatose 6-phosphate: step 1/2.</text>
</comment>
<evidence type="ECO:0000256" key="3">
    <source>
        <dbReference type="ARBA" id="ARBA00022736"/>
    </source>
</evidence>
<evidence type="ECO:0000256" key="5">
    <source>
        <dbReference type="ARBA" id="ARBA00022777"/>
    </source>
</evidence>
<name>A0A0D1LGN1_9LACO</name>
<feature type="domain" description="Carbohydrate kinase PfkB" evidence="10">
    <location>
        <begin position="7"/>
        <end position="282"/>
    </location>
</feature>
<dbReference type="GO" id="GO:0016052">
    <property type="term" value="P:carbohydrate catabolic process"/>
    <property type="evidence" value="ECO:0007669"/>
    <property type="project" value="UniProtKB-ARBA"/>
</dbReference>
<comment type="similarity">
    <text evidence="8">Belongs to the carbohydrate kinase PfkB family. LacC subfamily.</text>
</comment>
<keyword evidence="12" id="KW-1185">Reference proteome</keyword>
<dbReference type="FunFam" id="3.40.1190.20:FF:000001">
    <property type="entry name" value="Phosphofructokinase"/>
    <property type="match status" value="1"/>
</dbReference>
<organism evidence="11 12">
    <name type="scientific">Weissella cibaria</name>
    <dbReference type="NCBI Taxonomy" id="137591"/>
    <lineage>
        <taxon>Bacteria</taxon>
        <taxon>Bacillati</taxon>
        <taxon>Bacillota</taxon>
        <taxon>Bacilli</taxon>
        <taxon>Lactobacillales</taxon>
        <taxon>Lactobacillaceae</taxon>
        <taxon>Weissella</taxon>
    </lineage>
</organism>
<comment type="similarity">
    <text evidence="1">Belongs to the carbohydrate kinase pfkB family.</text>
</comment>
<dbReference type="GO" id="GO:0044281">
    <property type="term" value="P:small molecule metabolic process"/>
    <property type="evidence" value="ECO:0007669"/>
    <property type="project" value="UniProtKB-ARBA"/>
</dbReference>
<dbReference type="GO" id="GO:0009024">
    <property type="term" value="F:tagatose-6-phosphate kinase activity"/>
    <property type="evidence" value="ECO:0007669"/>
    <property type="project" value="UniProtKB-EC"/>
</dbReference>
<proteinExistence type="inferred from homology"/>
<evidence type="ECO:0000256" key="8">
    <source>
        <dbReference type="PIRNR" id="PIRNR000535"/>
    </source>
</evidence>
<accession>A0A0D1LGN1</accession>
<comment type="caution">
    <text evidence="11">The sequence shown here is derived from an EMBL/GenBank/DDBJ whole genome shotgun (WGS) entry which is preliminary data.</text>
</comment>
<keyword evidence="3 8" id="KW-0423">Lactose metabolism</keyword>
<dbReference type="InterPro" id="IPR017583">
    <property type="entry name" value="Tagatose/fructose_Pkinase"/>
</dbReference>